<protein>
    <recommendedName>
        <fullName evidence="3">RepB-like DNA primase domain-containing protein</fullName>
    </recommendedName>
</protein>
<proteinExistence type="predicted"/>
<evidence type="ECO:0000313" key="1">
    <source>
        <dbReference type="EMBL" id="MBB2147547.1"/>
    </source>
</evidence>
<keyword evidence="2" id="KW-1185">Reference proteome</keyword>
<sequence>MFREDQKWRVAYRNTKGKSEYTEEVINKNWTTTDSLNMAEAKRIINKHGYPGYALVGERGSGRFWAIIQHCDDDLAFQEKVLKLMKVAVQKKEIRWSG</sequence>
<dbReference type="Proteomes" id="UP000636110">
    <property type="component" value="Unassembled WGS sequence"/>
</dbReference>
<comment type="caution">
    <text evidence="1">The sequence shown here is derived from an EMBL/GenBank/DDBJ whole genome shotgun (WGS) entry which is preliminary data.</text>
</comment>
<reference evidence="1 2" key="1">
    <citation type="submission" date="2019-11" db="EMBL/GenBank/DDBJ databases">
        <title>Description of Pedobacter sp. LMG 31462T.</title>
        <authorList>
            <person name="Carlier A."/>
            <person name="Qi S."/>
            <person name="Vandamme P."/>
        </authorList>
    </citation>
    <scope>NUCLEOTIDE SEQUENCE [LARGE SCALE GENOMIC DNA]</scope>
    <source>
        <strain evidence="1 2">LMG 31462</strain>
    </source>
</reference>
<accession>A0ABR6EQT0</accession>
<organism evidence="1 2">
    <name type="scientific">Pedobacter gandavensis</name>
    <dbReference type="NCBI Taxonomy" id="2679963"/>
    <lineage>
        <taxon>Bacteria</taxon>
        <taxon>Pseudomonadati</taxon>
        <taxon>Bacteroidota</taxon>
        <taxon>Sphingobacteriia</taxon>
        <taxon>Sphingobacteriales</taxon>
        <taxon>Sphingobacteriaceae</taxon>
        <taxon>Pedobacter</taxon>
    </lineage>
</organism>
<evidence type="ECO:0008006" key="3">
    <source>
        <dbReference type="Google" id="ProtNLM"/>
    </source>
</evidence>
<name>A0ABR6EQT0_9SPHI</name>
<evidence type="ECO:0000313" key="2">
    <source>
        <dbReference type="Proteomes" id="UP000636110"/>
    </source>
</evidence>
<gene>
    <name evidence="1" type="ORF">GM920_01355</name>
</gene>
<dbReference type="EMBL" id="WNXC01000001">
    <property type="protein sequence ID" value="MBB2147547.1"/>
    <property type="molecule type" value="Genomic_DNA"/>
</dbReference>
<dbReference type="RefSeq" id="WP_182952818.1">
    <property type="nucleotide sequence ID" value="NZ_WNXC01000001.1"/>
</dbReference>